<evidence type="ECO:0000313" key="2">
    <source>
        <dbReference type="EMBL" id="CDF39502.1"/>
    </source>
</evidence>
<evidence type="ECO:0000313" key="3">
    <source>
        <dbReference type="Proteomes" id="UP000012073"/>
    </source>
</evidence>
<gene>
    <name evidence="2" type="ORF">CHC_T00000286001</name>
</gene>
<organism evidence="2 3">
    <name type="scientific">Chondrus crispus</name>
    <name type="common">Carrageen Irish moss</name>
    <name type="synonym">Polymorpha crispa</name>
    <dbReference type="NCBI Taxonomy" id="2769"/>
    <lineage>
        <taxon>Eukaryota</taxon>
        <taxon>Rhodophyta</taxon>
        <taxon>Florideophyceae</taxon>
        <taxon>Rhodymeniophycidae</taxon>
        <taxon>Gigartinales</taxon>
        <taxon>Gigartinaceae</taxon>
        <taxon>Chondrus</taxon>
    </lineage>
</organism>
<keyword evidence="1" id="KW-1133">Transmembrane helix</keyword>
<dbReference type="GeneID" id="17327131"/>
<name>R7QLZ3_CHOCR</name>
<evidence type="ECO:0000256" key="1">
    <source>
        <dbReference type="SAM" id="Phobius"/>
    </source>
</evidence>
<dbReference type="InterPro" id="IPR027417">
    <property type="entry name" value="P-loop_NTPase"/>
</dbReference>
<proteinExistence type="predicted"/>
<dbReference type="Proteomes" id="UP000012073">
    <property type="component" value="Unassembled WGS sequence"/>
</dbReference>
<dbReference type="OrthoDB" id="2840at2759"/>
<keyword evidence="1" id="KW-0472">Membrane</keyword>
<dbReference type="EMBL" id="HG002045">
    <property type="protein sequence ID" value="CDF39502.1"/>
    <property type="molecule type" value="Genomic_DNA"/>
</dbReference>
<dbReference type="OMA" id="TSHMFVK"/>
<keyword evidence="1" id="KW-0812">Transmembrane</keyword>
<dbReference type="Gene3D" id="3.40.50.300">
    <property type="entry name" value="P-loop containing nucleotide triphosphate hydrolases"/>
    <property type="match status" value="1"/>
</dbReference>
<dbReference type="KEGG" id="ccp:CHC_T00000286001"/>
<sequence>MPGAKRTASGSLPDWNAFWRSWGRVARNGISANGKRYSLPHVLQAWALVLAVLYLMLLWASRSASEDTLAAILSEEVAMTDAEFFQNRHLIFCVSPGRSGSAYLRNVLNVAEGIIARHEPEPKMNGPILEQVIIEGKREDTFQKRSALKLSSIREALEGTPQDVVYAETSHMFVKTFADVILDEIGDLAKISILFLRRPTKDTVWSQLQLGWFSKGHSGKNLWYYNPNDVHKSEMQIPLTLNASDAVESLIGYNADIQQRGSELGQKIRRMHKQKKWRHVRMREVLLMDISGASVESGTLKLLSSLGLRVERSKLDMLSEQDTNARDAKKERRHVETTKDDVEHHLDVMKRQHSFLREVLY</sequence>
<dbReference type="SUPFAM" id="SSF52540">
    <property type="entry name" value="P-loop containing nucleoside triphosphate hydrolases"/>
    <property type="match status" value="1"/>
</dbReference>
<accession>R7QLZ3</accession>
<feature type="transmembrane region" description="Helical" evidence="1">
    <location>
        <begin position="43"/>
        <end position="60"/>
    </location>
</feature>
<dbReference type="RefSeq" id="XP_005719413.1">
    <property type="nucleotide sequence ID" value="XM_005719356.1"/>
</dbReference>
<protein>
    <recommendedName>
        <fullName evidence="4">Sulfotransferase domain-containing protein</fullName>
    </recommendedName>
</protein>
<evidence type="ECO:0008006" key="4">
    <source>
        <dbReference type="Google" id="ProtNLM"/>
    </source>
</evidence>
<dbReference type="AlphaFoldDB" id="R7QLZ3"/>
<keyword evidence="3" id="KW-1185">Reference proteome</keyword>
<reference evidence="3" key="1">
    <citation type="journal article" date="2013" name="Proc. Natl. Acad. Sci. U.S.A.">
        <title>Genome structure and metabolic features in the red seaweed Chondrus crispus shed light on evolution of the Archaeplastida.</title>
        <authorList>
            <person name="Collen J."/>
            <person name="Porcel B."/>
            <person name="Carre W."/>
            <person name="Ball S.G."/>
            <person name="Chaparro C."/>
            <person name="Tonon T."/>
            <person name="Barbeyron T."/>
            <person name="Michel G."/>
            <person name="Noel B."/>
            <person name="Valentin K."/>
            <person name="Elias M."/>
            <person name="Artiguenave F."/>
            <person name="Arun A."/>
            <person name="Aury J.M."/>
            <person name="Barbosa-Neto J.F."/>
            <person name="Bothwell J.H."/>
            <person name="Bouget F.Y."/>
            <person name="Brillet L."/>
            <person name="Cabello-Hurtado F."/>
            <person name="Capella-Gutierrez S."/>
            <person name="Charrier B."/>
            <person name="Cladiere L."/>
            <person name="Cock J.M."/>
            <person name="Coelho S.M."/>
            <person name="Colleoni C."/>
            <person name="Czjzek M."/>
            <person name="Da Silva C."/>
            <person name="Delage L."/>
            <person name="Denoeud F."/>
            <person name="Deschamps P."/>
            <person name="Dittami S.M."/>
            <person name="Gabaldon T."/>
            <person name="Gachon C.M."/>
            <person name="Groisillier A."/>
            <person name="Herve C."/>
            <person name="Jabbari K."/>
            <person name="Katinka M."/>
            <person name="Kloareg B."/>
            <person name="Kowalczyk N."/>
            <person name="Labadie K."/>
            <person name="Leblanc C."/>
            <person name="Lopez P.J."/>
            <person name="McLachlan D.H."/>
            <person name="Meslet-Cladiere L."/>
            <person name="Moustafa A."/>
            <person name="Nehr Z."/>
            <person name="Nyvall Collen P."/>
            <person name="Panaud O."/>
            <person name="Partensky F."/>
            <person name="Poulain J."/>
            <person name="Rensing S.A."/>
            <person name="Rousvoal S."/>
            <person name="Samson G."/>
            <person name="Symeonidi A."/>
            <person name="Weissenbach J."/>
            <person name="Zambounis A."/>
            <person name="Wincker P."/>
            <person name="Boyen C."/>
        </authorList>
    </citation>
    <scope>NUCLEOTIDE SEQUENCE [LARGE SCALE GENOMIC DNA]</scope>
    <source>
        <strain evidence="3">cv. Stackhouse</strain>
    </source>
</reference>
<dbReference type="Gramene" id="CDF39502">
    <property type="protein sequence ID" value="CDF39502"/>
    <property type="gene ID" value="CHC_T00000286001"/>
</dbReference>